<dbReference type="SUPFAM" id="SSF46689">
    <property type="entry name" value="Homeodomain-like"/>
    <property type="match status" value="1"/>
</dbReference>
<dbReference type="InterPro" id="IPR009057">
    <property type="entry name" value="Homeodomain-like_sf"/>
</dbReference>
<dbReference type="EMBL" id="FMYO01000001">
    <property type="protein sequence ID" value="SDB90187.1"/>
    <property type="molecule type" value="Genomic_DNA"/>
</dbReference>
<dbReference type="AlphaFoldDB" id="A0A1G6H7D1"/>
<evidence type="ECO:0000313" key="5">
    <source>
        <dbReference type="Proteomes" id="UP000243468"/>
    </source>
</evidence>
<keyword evidence="5" id="KW-1185">Reference proteome</keyword>
<dbReference type="OrthoDB" id="5816932at2"/>
<proteinExistence type="predicted"/>
<dbReference type="PROSITE" id="PS50977">
    <property type="entry name" value="HTH_TETR_2"/>
    <property type="match status" value="1"/>
</dbReference>
<dbReference type="GO" id="GO:0003677">
    <property type="term" value="F:DNA binding"/>
    <property type="evidence" value="ECO:0007669"/>
    <property type="project" value="UniProtKB-UniRule"/>
</dbReference>
<dbReference type="PANTHER" id="PTHR43479:SF11">
    <property type="entry name" value="ACREF_ENVCD OPERON REPRESSOR-RELATED"/>
    <property type="match status" value="1"/>
</dbReference>
<dbReference type="PANTHER" id="PTHR43479">
    <property type="entry name" value="ACREF/ENVCD OPERON REPRESSOR-RELATED"/>
    <property type="match status" value="1"/>
</dbReference>
<protein>
    <submittedName>
        <fullName evidence="4">Transcriptional regulator, TetR family</fullName>
    </submittedName>
</protein>
<feature type="domain" description="HTH tetR-type" evidence="3">
    <location>
        <begin position="13"/>
        <end position="73"/>
    </location>
</feature>
<dbReference type="PRINTS" id="PR00455">
    <property type="entry name" value="HTHTETR"/>
</dbReference>
<dbReference type="InterPro" id="IPR001647">
    <property type="entry name" value="HTH_TetR"/>
</dbReference>
<evidence type="ECO:0000256" key="1">
    <source>
        <dbReference type="ARBA" id="ARBA00023125"/>
    </source>
</evidence>
<accession>A0A1G6H7D1</accession>
<feature type="DNA-binding region" description="H-T-H motif" evidence="2">
    <location>
        <begin position="36"/>
        <end position="55"/>
    </location>
</feature>
<keyword evidence="1 2" id="KW-0238">DNA-binding</keyword>
<dbReference type="Gene3D" id="1.10.357.10">
    <property type="entry name" value="Tetracycline Repressor, domain 2"/>
    <property type="match status" value="1"/>
</dbReference>
<dbReference type="Proteomes" id="UP000243468">
    <property type="component" value="Unassembled WGS sequence"/>
</dbReference>
<name>A0A1G6H7D1_9GAMM</name>
<evidence type="ECO:0000259" key="3">
    <source>
        <dbReference type="PROSITE" id="PS50977"/>
    </source>
</evidence>
<dbReference type="RefSeq" id="WP_092818825.1">
    <property type="nucleotide sequence ID" value="NZ_BAABKJ010000005.1"/>
</dbReference>
<dbReference type="Pfam" id="PF00440">
    <property type="entry name" value="TetR_N"/>
    <property type="match status" value="1"/>
</dbReference>
<organism evidence="4 5">
    <name type="scientific">Acinetobacter kookii</name>
    <dbReference type="NCBI Taxonomy" id="1226327"/>
    <lineage>
        <taxon>Bacteria</taxon>
        <taxon>Pseudomonadati</taxon>
        <taxon>Pseudomonadota</taxon>
        <taxon>Gammaproteobacteria</taxon>
        <taxon>Moraxellales</taxon>
        <taxon>Moraxellaceae</taxon>
        <taxon>Acinetobacter</taxon>
    </lineage>
</organism>
<evidence type="ECO:0000256" key="2">
    <source>
        <dbReference type="PROSITE-ProRule" id="PRU00335"/>
    </source>
</evidence>
<evidence type="ECO:0000313" key="4">
    <source>
        <dbReference type="EMBL" id="SDB90187.1"/>
    </source>
</evidence>
<gene>
    <name evidence="4" type="ORF">SAMN05421732_101798</name>
</gene>
<reference evidence="5" key="1">
    <citation type="submission" date="2016-09" db="EMBL/GenBank/DDBJ databases">
        <authorList>
            <person name="Varghese N."/>
            <person name="Submissions S."/>
        </authorList>
    </citation>
    <scope>NUCLEOTIDE SEQUENCE [LARGE SCALE GENOMIC DNA]</scope>
    <source>
        <strain evidence="5">ANC 4667</strain>
    </source>
</reference>
<dbReference type="InterPro" id="IPR050624">
    <property type="entry name" value="HTH-type_Tx_Regulator"/>
</dbReference>
<sequence length="207" mass="24092">MNPAKLSRDEKQLKTRLALIESGFSLISSHGYGAVSIRNISKHANYTQGAFYSNFSNKEDFLSELMRLQFEKENIQLQKIISTENSNIDHTIDGLRIWLSDFFNNFEWLKISIELQLYAARDQAFALEYQKIWQTHQDEVARILSRLIPATQLVDQKRIENITVELISLSYGLALQYMIFKDDIEKYIDIIIKSLNHSLEVLNTDIN</sequence>